<dbReference type="GO" id="GO:0006826">
    <property type="term" value="P:iron ion transport"/>
    <property type="evidence" value="ECO:0007669"/>
    <property type="project" value="InterPro"/>
</dbReference>
<dbReference type="InterPro" id="IPR009040">
    <property type="entry name" value="Ferritin-like_diiron"/>
</dbReference>
<dbReference type="CDD" id="cd01055">
    <property type="entry name" value="Nonheme_Ferritin"/>
    <property type="match status" value="1"/>
</dbReference>
<dbReference type="FunFam" id="1.20.1260.10:FF:000001">
    <property type="entry name" value="Non-heme ferritin"/>
    <property type="match status" value="1"/>
</dbReference>
<dbReference type="SUPFAM" id="SSF47240">
    <property type="entry name" value="Ferritin-like"/>
    <property type="match status" value="1"/>
</dbReference>
<sequence length="173" mass="19262">MINQKIQDRFNAQLVAETYSAYLYWSMSAYFESLNLKGFANWMRCQAQEEMVHAAKFYSFINDRSGRVLLGEIEAPPTDWESPLAVFQAAYGHEVKVTGLINGLVDLTIAEKDHAANAFLQWFVTEQVEEEASADEVVGKLKLTADAPSGLFLLDQELAARVFVPPPPEGGQA</sequence>
<dbReference type="PANTHER" id="PTHR11431">
    <property type="entry name" value="FERRITIN"/>
    <property type="match status" value="1"/>
</dbReference>
<dbReference type="InterPro" id="IPR009078">
    <property type="entry name" value="Ferritin-like_SF"/>
</dbReference>
<dbReference type="GO" id="GO:0006879">
    <property type="term" value="P:intracellular iron ion homeostasis"/>
    <property type="evidence" value="ECO:0007669"/>
    <property type="project" value="UniProtKB-KW"/>
</dbReference>
<evidence type="ECO:0000256" key="3">
    <source>
        <dbReference type="ARBA" id="ARBA00023002"/>
    </source>
</evidence>
<dbReference type="EMBL" id="LAZR01010744">
    <property type="protein sequence ID" value="KKM65323.1"/>
    <property type="molecule type" value="Genomic_DNA"/>
</dbReference>
<dbReference type="PROSITE" id="PS50905">
    <property type="entry name" value="FERRITIN_LIKE"/>
    <property type="match status" value="1"/>
</dbReference>
<evidence type="ECO:0000256" key="1">
    <source>
        <dbReference type="ARBA" id="ARBA00022434"/>
    </source>
</evidence>
<keyword evidence="4" id="KW-0408">Iron</keyword>
<dbReference type="InterPro" id="IPR012347">
    <property type="entry name" value="Ferritin-like"/>
</dbReference>
<feature type="domain" description="Ferritin-like diiron" evidence="5">
    <location>
        <begin position="1"/>
        <end position="145"/>
    </location>
</feature>
<keyword evidence="1" id="KW-0409">Iron storage</keyword>
<dbReference type="GO" id="GO:0042802">
    <property type="term" value="F:identical protein binding"/>
    <property type="evidence" value="ECO:0007669"/>
    <property type="project" value="UniProtKB-ARBA"/>
</dbReference>
<dbReference type="GO" id="GO:0004322">
    <property type="term" value="F:ferroxidase activity"/>
    <property type="evidence" value="ECO:0007669"/>
    <property type="project" value="TreeGrafter"/>
</dbReference>
<evidence type="ECO:0000256" key="2">
    <source>
        <dbReference type="ARBA" id="ARBA00022723"/>
    </source>
</evidence>
<dbReference type="Pfam" id="PF00210">
    <property type="entry name" value="Ferritin"/>
    <property type="match status" value="1"/>
</dbReference>
<dbReference type="PANTHER" id="PTHR11431:SF127">
    <property type="entry name" value="BACTERIAL NON-HEME FERRITIN"/>
    <property type="match status" value="1"/>
</dbReference>
<dbReference type="InterPro" id="IPR008331">
    <property type="entry name" value="Ferritin_DPS_dom"/>
</dbReference>
<proteinExistence type="predicted"/>
<evidence type="ECO:0000256" key="4">
    <source>
        <dbReference type="ARBA" id="ARBA00023004"/>
    </source>
</evidence>
<dbReference type="GO" id="GO:0008199">
    <property type="term" value="F:ferric iron binding"/>
    <property type="evidence" value="ECO:0007669"/>
    <property type="project" value="InterPro"/>
</dbReference>
<keyword evidence="2" id="KW-0479">Metal-binding</keyword>
<organism evidence="6">
    <name type="scientific">marine sediment metagenome</name>
    <dbReference type="NCBI Taxonomy" id="412755"/>
    <lineage>
        <taxon>unclassified sequences</taxon>
        <taxon>metagenomes</taxon>
        <taxon>ecological metagenomes</taxon>
    </lineage>
</organism>
<dbReference type="Gene3D" id="1.20.1260.10">
    <property type="match status" value="1"/>
</dbReference>
<name>A0A0F9J736_9ZZZZ</name>
<dbReference type="InterPro" id="IPR001519">
    <property type="entry name" value="Ferritin"/>
</dbReference>
<evidence type="ECO:0000313" key="6">
    <source>
        <dbReference type="EMBL" id="KKM65323.1"/>
    </source>
</evidence>
<gene>
    <name evidence="6" type="ORF">LCGC14_1492410</name>
</gene>
<evidence type="ECO:0000259" key="5">
    <source>
        <dbReference type="PROSITE" id="PS50905"/>
    </source>
</evidence>
<dbReference type="GO" id="GO:0008198">
    <property type="term" value="F:ferrous iron binding"/>
    <property type="evidence" value="ECO:0007669"/>
    <property type="project" value="TreeGrafter"/>
</dbReference>
<dbReference type="InterPro" id="IPR041719">
    <property type="entry name" value="Ferritin_prok"/>
</dbReference>
<protein>
    <recommendedName>
        <fullName evidence="5">Ferritin-like diiron domain-containing protein</fullName>
    </recommendedName>
</protein>
<keyword evidence="3" id="KW-0560">Oxidoreductase</keyword>
<accession>A0A0F9J736</accession>
<dbReference type="AlphaFoldDB" id="A0A0F9J736"/>
<reference evidence="6" key="1">
    <citation type="journal article" date="2015" name="Nature">
        <title>Complex archaea that bridge the gap between prokaryotes and eukaryotes.</title>
        <authorList>
            <person name="Spang A."/>
            <person name="Saw J.H."/>
            <person name="Jorgensen S.L."/>
            <person name="Zaremba-Niedzwiedzka K."/>
            <person name="Martijn J."/>
            <person name="Lind A.E."/>
            <person name="van Eijk R."/>
            <person name="Schleper C."/>
            <person name="Guy L."/>
            <person name="Ettema T.J."/>
        </authorList>
    </citation>
    <scope>NUCLEOTIDE SEQUENCE</scope>
</reference>
<dbReference type="GO" id="GO:0005829">
    <property type="term" value="C:cytosol"/>
    <property type="evidence" value="ECO:0007669"/>
    <property type="project" value="TreeGrafter"/>
</dbReference>
<comment type="caution">
    <text evidence="6">The sequence shown here is derived from an EMBL/GenBank/DDBJ whole genome shotgun (WGS) entry which is preliminary data.</text>
</comment>